<gene>
    <name evidence="3" type="ordered locus">HCW_05405</name>
</gene>
<dbReference type="PATRIC" id="fig|182217.3.peg.1148"/>
<dbReference type="KEGG" id="hce:HCW_05405"/>
<dbReference type="InterPro" id="IPR004104">
    <property type="entry name" value="Gfo/Idh/MocA-like_OxRdtase_C"/>
</dbReference>
<evidence type="ECO:0000259" key="2">
    <source>
        <dbReference type="Pfam" id="PF02894"/>
    </source>
</evidence>
<name>I0EN24_HELC0</name>
<feature type="domain" description="Gfo/Idh/MocA-like oxidoreductase C-terminal" evidence="2">
    <location>
        <begin position="153"/>
        <end position="210"/>
    </location>
</feature>
<evidence type="ECO:0000313" key="3">
    <source>
        <dbReference type="EMBL" id="AFI04343.1"/>
    </source>
</evidence>
<dbReference type="Pfam" id="PF02894">
    <property type="entry name" value="GFO_IDH_MocA_C"/>
    <property type="match status" value="1"/>
</dbReference>
<evidence type="ECO:0000313" key="4">
    <source>
        <dbReference type="Proteomes" id="UP000005010"/>
    </source>
</evidence>
<dbReference type="InterPro" id="IPR036291">
    <property type="entry name" value="NAD(P)-bd_dom_sf"/>
</dbReference>
<dbReference type="Proteomes" id="UP000005010">
    <property type="component" value="Chromosome"/>
</dbReference>
<dbReference type="InterPro" id="IPR000683">
    <property type="entry name" value="Gfo/Idh/MocA-like_OxRdtase_N"/>
</dbReference>
<dbReference type="SUPFAM" id="SSF55347">
    <property type="entry name" value="Glyceraldehyde-3-phosphate dehydrogenase-like, C-terminal domain"/>
    <property type="match status" value="1"/>
</dbReference>
<dbReference type="InterPro" id="IPR052515">
    <property type="entry name" value="Gfo/Idh/MocA_Oxidoreductase"/>
</dbReference>
<feature type="domain" description="Gfo/Idh/MocA-like oxidoreductase N-terminal" evidence="1">
    <location>
        <begin position="3"/>
        <end position="124"/>
    </location>
</feature>
<protein>
    <submittedName>
        <fullName evidence="3">Lipopolysaccharide biosynthesis protein wbpB</fullName>
    </submittedName>
</protein>
<evidence type="ECO:0000259" key="1">
    <source>
        <dbReference type="Pfam" id="PF01408"/>
    </source>
</evidence>
<dbReference type="eggNOG" id="COG0673">
    <property type="taxonomic scope" value="Bacteria"/>
</dbReference>
<dbReference type="SUPFAM" id="SSF51735">
    <property type="entry name" value="NAD(P)-binding Rossmann-fold domains"/>
    <property type="match status" value="1"/>
</dbReference>
<dbReference type="EMBL" id="CP003479">
    <property type="protein sequence ID" value="AFI04343.1"/>
    <property type="molecule type" value="Genomic_DNA"/>
</dbReference>
<dbReference type="Gene3D" id="3.30.360.10">
    <property type="entry name" value="Dihydrodipicolinate Reductase, domain 2"/>
    <property type="match status" value="1"/>
</dbReference>
<dbReference type="GO" id="GO:0000166">
    <property type="term" value="F:nucleotide binding"/>
    <property type="evidence" value="ECO:0007669"/>
    <property type="project" value="InterPro"/>
</dbReference>
<dbReference type="Pfam" id="PF01408">
    <property type="entry name" value="GFO_IDH_MocA"/>
    <property type="match status" value="1"/>
</dbReference>
<proteinExistence type="predicted"/>
<dbReference type="HOGENOM" id="CLU_862341_0_0_7"/>
<reference evidence="4" key="1">
    <citation type="submission" date="2012-04" db="EMBL/GenBank/DDBJ databases">
        <title>Complete genome sequence of Helicobacter cetorum strain MIT 00-7128.</title>
        <authorList>
            <person name="Kersulyte D."/>
            <person name="Berg D.E."/>
        </authorList>
    </citation>
    <scope>NUCLEOTIDE SEQUENCE [LARGE SCALE GENOMIC DNA]</scope>
    <source>
        <strain evidence="4">MIT 00-7128</strain>
    </source>
</reference>
<accession>I0EN24</accession>
<dbReference type="RefSeq" id="WP_014661213.1">
    <property type="nucleotide sequence ID" value="NC_017737.1"/>
</dbReference>
<dbReference type="AlphaFoldDB" id="I0EN24"/>
<dbReference type="PANTHER" id="PTHR43249:SF1">
    <property type="entry name" value="D-GLUCOSIDE 3-DEHYDROGENASE"/>
    <property type="match status" value="1"/>
</dbReference>
<organism evidence="3 4">
    <name type="scientific">Helicobacter cetorum (strain ATCC BAA-429 / MIT 00-7128)</name>
    <dbReference type="NCBI Taxonomy" id="182217"/>
    <lineage>
        <taxon>Bacteria</taxon>
        <taxon>Pseudomonadati</taxon>
        <taxon>Campylobacterota</taxon>
        <taxon>Epsilonproteobacteria</taxon>
        <taxon>Campylobacterales</taxon>
        <taxon>Helicobacteraceae</taxon>
        <taxon>Helicobacter</taxon>
    </lineage>
</organism>
<keyword evidence="4" id="KW-1185">Reference proteome</keyword>
<dbReference type="PANTHER" id="PTHR43249">
    <property type="entry name" value="UDP-N-ACETYL-2-AMINO-2-DEOXY-D-GLUCURONATE OXIDASE"/>
    <property type="match status" value="1"/>
</dbReference>
<dbReference type="STRING" id="182217.HCW_05405"/>
<dbReference type="Gene3D" id="3.40.50.720">
    <property type="entry name" value="NAD(P)-binding Rossmann-like Domain"/>
    <property type="match status" value="1"/>
</dbReference>
<sequence length="314" mass="35959">MLFAMIGSGGYIAPKHLEAIKETGHTLDCSFDIHDSAGILDSYFPESEFFTSLEELESYLERSKNEGKEVNYLSVCTPNHTHFDYIRFGLQHGLNVICEKPLVLDPSEIQDLKDLEKKYQKKVFSILQLRLHPSVMMLKEKIKQELEKNPNKVFDITLTYITVRGKWYFSSWKADIDRSGGLATNVGVHIFDALLYLFGDVLDNTLDMEQPDCVGGVLTLEHAKIKWFLSINPEHMGVANQKVYRNMVMEGEEIDLTHGFDDLHIKSYRHIFFEGGYSLDDATPSIQLTYNMRNLSLSNPHEDCHPLCAKCLRV</sequence>